<sequence>MLDAKSCILMEFFLRGKSSKTCECRALDDMQNRMNNTGSFNHRETDMIDIRDVEAENFFDVCELTSNSNGIGTLLEEFVCCNAISLAESKFFPECEPKALYFNETLIGFFMYKQIPGEYTEVELFRYMLDYKFIGKGLGRSSFEAMLSLFRNNGVTKVTLMIEESNLVARKLYLSCGFSFTGKIEKGEHYYSLSLNND</sequence>
<keyword evidence="2" id="KW-0012">Acyltransferase</keyword>
<dbReference type="Proteomes" id="UP000040578">
    <property type="component" value="Unassembled WGS sequence"/>
</dbReference>
<proteinExistence type="predicted"/>
<dbReference type="EMBL" id="CPYD01000001">
    <property type="protein sequence ID" value="CND84422.1"/>
    <property type="molecule type" value="Genomic_DNA"/>
</dbReference>
<keyword evidence="2" id="KW-0808">Transferase</keyword>
<protein>
    <submittedName>
        <fullName evidence="2">Spermine/spermidine acetyltransferase</fullName>
        <ecNumber evidence="2">2.3.1.57</ecNumber>
    </submittedName>
</protein>
<dbReference type="InterPro" id="IPR016181">
    <property type="entry name" value="Acyl_CoA_acyltransferase"/>
</dbReference>
<evidence type="ECO:0000313" key="3">
    <source>
        <dbReference type="Proteomes" id="UP000040578"/>
    </source>
</evidence>
<keyword evidence="3" id="KW-1185">Reference proteome</keyword>
<organism evidence="2 3">
    <name type="scientific">Yersinia nurmii</name>
    <dbReference type="NCBI Taxonomy" id="685706"/>
    <lineage>
        <taxon>Bacteria</taxon>
        <taxon>Pseudomonadati</taxon>
        <taxon>Pseudomonadota</taxon>
        <taxon>Gammaproteobacteria</taxon>
        <taxon>Enterobacterales</taxon>
        <taxon>Yersiniaceae</taxon>
        <taxon>Yersinia</taxon>
    </lineage>
</organism>
<feature type="domain" description="N-acetyltransferase" evidence="1">
    <location>
        <begin position="48"/>
        <end position="196"/>
    </location>
</feature>
<name>A0ABM9S0C8_9GAMM</name>
<dbReference type="SUPFAM" id="SSF55729">
    <property type="entry name" value="Acyl-CoA N-acyltransferases (Nat)"/>
    <property type="match status" value="1"/>
</dbReference>
<dbReference type="Pfam" id="PF00583">
    <property type="entry name" value="Acetyltransf_1"/>
    <property type="match status" value="1"/>
</dbReference>
<dbReference type="PROSITE" id="PS51186">
    <property type="entry name" value="GNAT"/>
    <property type="match status" value="1"/>
</dbReference>
<comment type="caution">
    <text evidence="2">The sequence shown here is derived from an EMBL/GenBank/DDBJ whole genome shotgun (WGS) entry which is preliminary data.</text>
</comment>
<gene>
    <name evidence="2" type="primary">bltD</name>
    <name evidence="2" type="ORF">ERS137967_00071</name>
</gene>
<evidence type="ECO:0000259" key="1">
    <source>
        <dbReference type="PROSITE" id="PS51186"/>
    </source>
</evidence>
<dbReference type="GO" id="GO:0004145">
    <property type="term" value="F:diamine N-acetyltransferase activity"/>
    <property type="evidence" value="ECO:0007669"/>
    <property type="project" value="UniProtKB-EC"/>
</dbReference>
<evidence type="ECO:0000313" key="2">
    <source>
        <dbReference type="EMBL" id="CND84422.1"/>
    </source>
</evidence>
<dbReference type="EC" id="2.3.1.57" evidence="2"/>
<accession>A0ABM9S0C8</accession>
<dbReference type="CDD" id="cd04301">
    <property type="entry name" value="NAT_SF"/>
    <property type="match status" value="1"/>
</dbReference>
<dbReference type="InterPro" id="IPR000182">
    <property type="entry name" value="GNAT_dom"/>
</dbReference>
<reference evidence="2 3" key="1">
    <citation type="submission" date="2015-03" db="EMBL/GenBank/DDBJ databases">
        <authorList>
            <consortium name="Pathogen Informatics"/>
            <person name="Murphy D."/>
        </authorList>
    </citation>
    <scope>NUCLEOTIDE SEQUENCE [LARGE SCALE GENOMIC DNA]</scope>
    <source>
        <strain evidence="3">type strain: CIP110231</strain>
    </source>
</reference>
<dbReference type="Gene3D" id="3.40.630.30">
    <property type="match status" value="1"/>
</dbReference>